<evidence type="ECO:0000313" key="2">
    <source>
        <dbReference type="EMBL" id="KAK0602008.1"/>
    </source>
</evidence>
<dbReference type="InterPro" id="IPR050232">
    <property type="entry name" value="FBL13/AtMIF1-like"/>
</dbReference>
<keyword evidence="3" id="KW-1185">Reference proteome</keyword>
<dbReference type="Proteomes" id="UP001168877">
    <property type="component" value="Unassembled WGS sequence"/>
</dbReference>
<dbReference type="AlphaFoldDB" id="A0AA39W4C3"/>
<dbReference type="PANTHER" id="PTHR31900:SF27">
    <property type="entry name" value="FBD DOMAIN-CONTAINING PROTEIN"/>
    <property type="match status" value="1"/>
</dbReference>
<gene>
    <name evidence="2" type="ORF">LWI29_029537</name>
</gene>
<comment type="caution">
    <text evidence="2">The sequence shown here is derived from an EMBL/GenBank/DDBJ whole genome shotgun (WGS) entry which is preliminary data.</text>
</comment>
<evidence type="ECO:0000313" key="3">
    <source>
        <dbReference type="Proteomes" id="UP001168877"/>
    </source>
</evidence>
<name>A0AA39W4C3_ACESA</name>
<reference evidence="2" key="1">
    <citation type="journal article" date="2022" name="Plant J.">
        <title>Strategies of tolerance reflected in two North American maple genomes.</title>
        <authorList>
            <person name="McEvoy S.L."/>
            <person name="Sezen U.U."/>
            <person name="Trouern-Trend A."/>
            <person name="McMahon S.M."/>
            <person name="Schaberg P.G."/>
            <person name="Yang J."/>
            <person name="Wegrzyn J.L."/>
            <person name="Swenson N.G."/>
        </authorList>
    </citation>
    <scope>NUCLEOTIDE SEQUENCE</scope>
    <source>
        <strain evidence="2">NS2018</strain>
    </source>
</reference>
<proteinExistence type="predicted"/>
<accession>A0AA39W4C3</accession>
<protein>
    <recommendedName>
        <fullName evidence="1">F-box/LRR-repeat protein 15/At3g58940/PEG3-like LRR domain-containing protein</fullName>
    </recommendedName>
</protein>
<dbReference type="InterPro" id="IPR055411">
    <property type="entry name" value="LRR_FXL15/At3g58940/PEG3-like"/>
</dbReference>
<dbReference type="PANTHER" id="PTHR31900">
    <property type="entry name" value="F-BOX/RNI SUPERFAMILY PROTEIN-RELATED"/>
    <property type="match status" value="1"/>
</dbReference>
<dbReference type="Pfam" id="PF24758">
    <property type="entry name" value="LRR_At5g56370"/>
    <property type="match status" value="1"/>
</dbReference>
<dbReference type="SUPFAM" id="SSF52047">
    <property type="entry name" value="RNI-like"/>
    <property type="match status" value="1"/>
</dbReference>
<evidence type="ECO:0000259" key="1">
    <source>
        <dbReference type="Pfam" id="PF24758"/>
    </source>
</evidence>
<reference evidence="2" key="2">
    <citation type="submission" date="2023-06" db="EMBL/GenBank/DDBJ databases">
        <authorList>
            <person name="Swenson N.G."/>
            <person name="Wegrzyn J.L."/>
            <person name="Mcevoy S.L."/>
        </authorList>
    </citation>
    <scope>NUCLEOTIDE SEQUENCE</scope>
    <source>
        <strain evidence="2">NS2018</strain>
        <tissue evidence="2">Leaf</tissue>
    </source>
</reference>
<sequence length="150" mass="16842">MELPRCMVNCESLVDLKIYFDLYCVLKLPEFLGFTGLKSLNLCKVEFSDSVVLAMFVSGCPILESLIIYSCVFGNFKILDITAPRLRNLTINVLAFHGDGLNCEVIIACPSLVSFDPGYLLKTQTLYRMCYFTLILISLTLQSSKKVAIF</sequence>
<organism evidence="2 3">
    <name type="scientific">Acer saccharum</name>
    <name type="common">Sugar maple</name>
    <dbReference type="NCBI Taxonomy" id="4024"/>
    <lineage>
        <taxon>Eukaryota</taxon>
        <taxon>Viridiplantae</taxon>
        <taxon>Streptophyta</taxon>
        <taxon>Embryophyta</taxon>
        <taxon>Tracheophyta</taxon>
        <taxon>Spermatophyta</taxon>
        <taxon>Magnoliopsida</taxon>
        <taxon>eudicotyledons</taxon>
        <taxon>Gunneridae</taxon>
        <taxon>Pentapetalae</taxon>
        <taxon>rosids</taxon>
        <taxon>malvids</taxon>
        <taxon>Sapindales</taxon>
        <taxon>Sapindaceae</taxon>
        <taxon>Hippocastanoideae</taxon>
        <taxon>Acereae</taxon>
        <taxon>Acer</taxon>
    </lineage>
</organism>
<dbReference type="EMBL" id="JAUESC010000003">
    <property type="protein sequence ID" value="KAK0602008.1"/>
    <property type="molecule type" value="Genomic_DNA"/>
</dbReference>
<feature type="domain" description="F-box/LRR-repeat protein 15/At3g58940/PEG3-like LRR" evidence="1">
    <location>
        <begin position="2"/>
        <end position="92"/>
    </location>
</feature>